<comment type="subcellular location">
    <subcellularLocation>
        <location evidence="4">Cytoplasm</location>
    </subcellularLocation>
</comment>
<evidence type="ECO:0000256" key="4">
    <source>
        <dbReference type="HAMAP-Rule" id="MF_00745"/>
    </source>
</evidence>
<evidence type="ECO:0000256" key="1">
    <source>
        <dbReference type="ARBA" id="ARBA00022490"/>
    </source>
</evidence>
<accession>I2C1N0</accession>
<feature type="active site" evidence="4">
    <location>
        <position position="86"/>
    </location>
</feature>
<comment type="cofactor">
    <cofactor evidence="4">
        <name>Zn(2+)</name>
        <dbReference type="ChEBI" id="CHEBI:29105"/>
    </cofactor>
    <text evidence="4">Binds 1 zinc ion.</text>
</comment>
<evidence type="ECO:0000259" key="5">
    <source>
        <dbReference type="SMART" id="SM00731"/>
    </source>
</evidence>
<evidence type="ECO:0000313" key="6">
    <source>
        <dbReference type="EMBL" id="AFJ60554.1"/>
    </source>
</evidence>
<keyword evidence="1 4" id="KW-0963">Cytoplasm</keyword>
<evidence type="ECO:0000313" key="7">
    <source>
        <dbReference type="Proteomes" id="UP000002878"/>
    </source>
</evidence>
<name>I2C1N0_BACAY</name>
<keyword evidence="2 4" id="KW-0479">Metal-binding</keyword>
<dbReference type="GO" id="GO:0005737">
    <property type="term" value="C:cytoplasm"/>
    <property type="evidence" value="ECO:0007669"/>
    <property type="project" value="UniProtKB-SubCell"/>
</dbReference>
<gene>
    <name evidence="6" type="primary">ydcK</name>
    <name evidence="6" type="ORF">MUS_0480</name>
</gene>
<dbReference type="SMART" id="SM00731">
    <property type="entry name" value="SprT"/>
    <property type="match status" value="1"/>
</dbReference>
<feature type="domain" description="SprT-like" evidence="5">
    <location>
        <begin position="22"/>
        <end position="166"/>
    </location>
</feature>
<dbReference type="EMBL" id="CP003332">
    <property type="protein sequence ID" value="AFJ60554.1"/>
    <property type="molecule type" value="Genomic_DNA"/>
</dbReference>
<keyword evidence="3 4" id="KW-0862">Zinc</keyword>
<feature type="binding site" evidence="4">
    <location>
        <position position="85"/>
    </location>
    <ligand>
        <name>Zn(2+)</name>
        <dbReference type="ChEBI" id="CHEBI:29105"/>
    </ligand>
</feature>
<dbReference type="HOGENOM" id="CLU_123820_0_0_9"/>
<dbReference type="Pfam" id="PF17283">
    <property type="entry name" value="Zn_ribbon_SprT"/>
    <property type="match status" value="1"/>
</dbReference>
<dbReference type="InterPro" id="IPR035240">
    <property type="entry name" value="SprT_Zn_ribbon"/>
</dbReference>
<comment type="similarity">
    <text evidence="4">Belongs to the SprT family.</text>
</comment>
<dbReference type="AlphaFoldDB" id="I2C1N0"/>
<dbReference type="InterPro" id="IPR023524">
    <property type="entry name" value="Uncharacterised_SprT-like"/>
</dbReference>
<dbReference type="Gene3D" id="3.30.2010.10">
    <property type="entry name" value="Metalloproteases ('zincins'), catalytic domain"/>
    <property type="match status" value="1"/>
</dbReference>
<dbReference type="KEGG" id="bqy:MUS_0480"/>
<evidence type="ECO:0000256" key="2">
    <source>
        <dbReference type="ARBA" id="ARBA00022723"/>
    </source>
</evidence>
<organism evidence="6 7">
    <name type="scientific">Bacillus amyloliquefaciens (strain Y2)</name>
    <name type="common">Bacillus amyloliquefaciens subsp. plantarum (strain B9601-Y2)</name>
    <dbReference type="NCBI Taxonomy" id="1155777"/>
    <lineage>
        <taxon>Bacteria</taxon>
        <taxon>Bacillati</taxon>
        <taxon>Bacillota</taxon>
        <taxon>Bacilli</taxon>
        <taxon>Bacillales</taxon>
        <taxon>Bacillaceae</taxon>
        <taxon>Bacillus</taxon>
        <taxon>Bacillus amyloliquefaciens group</taxon>
    </lineage>
</organism>
<reference evidence="6 7" key="1">
    <citation type="journal article" date="2012" name="J. Biotechnol.">
        <title>Genome sequence of the plant growth promoting strain Bacillus amyloliquefaciens subsp. plantarum B9601-Y2 and expression of mersacidin and other secondary metabolites.</title>
        <authorList>
            <person name="He P."/>
            <person name="Hao K."/>
            <person name="Blom J."/>
            <person name="Ruckert C."/>
            <person name="Vater J."/>
            <person name="Mao Z."/>
            <person name="Wu Y."/>
            <person name="Hou M."/>
            <person name="He P."/>
            <person name="He Y."/>
            <person name="Borriss R."/>
        </authorList>
    </citation>
    <scope>NUCLEOTIDE SEQUENCE [LARGE SCALE GENOMIC DNA]</scope>
    <source>
        <strain evidence="6">Y2</strain>
    </source>
</reference>
<feature type="binding site" evidence="4">
    <location>
        <position position="89"/>
    </location>
    <ligand>
        <name>Zn(2+)</name>
        <dbReference type="ChEBI" id="CHEBI:29105"/>
    </ligand>
</feature>
<dbReference type="GO" id="GO:0008270">
    <property type="term" value="F:zinc ion binding"/>
    <property type="evidence" value="ECO:0007669"/>
    <property type="project" value="UniProtKB-UniRule"/>
</dbReference>
<sequence>MYANGELSRSMFLKRGAHMDNEQLQKLTEDISAQDFGKPFRHRAFFNDRLKTTGGRYMLSSHNIELNRRYLLEHGQSELEGIIKHELCHYHLHLEGKGYKHRDKDFRELLQKVGAPRFCTPLQTKKPQKKTYMYRCAACGQQYIKKRAMNPERYACGKCRGKIKRIF</sequence>
<dbReference type="GO" id="GO:0006950">
    <property type="term" value="P:response to stress"/>
    <property type="evidence" value="ECO:0007669"/>
    <property type="project" value="UniProtKB-ARBA"/>
</dbReference>
<dbReference type="InterPro" id="IPR006640">
    <property type="entry name" value="SprT-like_domain"/>
</dbReference>
<dbReference type="Pfam" id="PF10263">
    <property type="entry name" value="SprT-like"/>
    <property type="match status" value="1"/>
</dbReference>
<dbReference type="HAMAP" id="MF_00745">
    <property type="entry name" value="SprT_like"/>
    <property type="match status" value="1"/>
</dbReference>
<proteinExistence type="inferred from homology"/>
<evidence type="ECO:0000256" key="3">
    <source>
        <dbReference type="ARBA" id="ARBA00022833"/>
    </source>
</evidence>
<dbReference type="Proteomes" id="UP000002878">
    <property type="component" value="Chromosome"/>
</dbReference>
<dbReference type="NCBIfam" id="NF003339">
    <property type="entry name" value="PRK04351.1"/>
    <property type="match status" value="1"/>
</dbReference>
<protein>
    <recommendedName>
        <fullName evidence="4">Protein SprT-like</fullName>
    </recommendedName>
</protein>
<dbReference type="PATRIC" id="fig|1126211.3.peg.465"/>